<dbReference type="SMART" id="SM00327">
    <property type="entry name" value="VWA"/>
    <property type="match status" value="3"/>
</dbReference>
<dbReference type="EMBL" id="CP111019">
    <property type="protein sequence ID" value="WAR12954.1"/>
    <property type="molecule type" value="Genomic_DNA"/>
</dbReference>
<dbReference type="InterPro" id="IPR000884">
    <property type="entry name" value="TSP1_rpt"/>
</dbReference>
<dbReference type="PROSITE" id="PS50234">
    <property type="entry name" value="VWFA"/>
    <property type="match status" value="3"/>
</dbReference>
<feature type="domain" description="VWFA" evidence="2">
    <location>
        <begin position="592"/>
        <end position="790"/>
    </location>
</feature>
<gene>
    <name evidence="3" type="ORF">MAR_027134</name>
</gene>
<dbReference type="Gene3D" id="3.40.50.410">
    <property type="entry name" value="von Willebrand factor, type A domain"/>
    <property type="match status" value="4"/>
</dbReference>
<name>A0ABY7EVH5_MYAAR</name>
<evidence type="ECO:0000313" key="3">
    <source>
        <dbReference type="EMBL" id="WAR12954.1"/>
    </source>
</evidence>
<dbReference type="PANTHER" id="PTHR24020:SF20">
    <property type="entry name" value="PH DOMAIN-CONTAINING PROTEIN"/>
    <property type="match status" value="1"/>
</dbReference>
<dbReference type="PRINTS" id="PR00453">
    <property type="entry name" value="VWFADOMAIN"/>
</dbReference>
<evidence type="ECO:0000313" key="4">
    <source>
        <dbReference type="Proteomes" id="UP001164746"/>
    </source>
</evidence>
<dbReference type="InterPro" id="IPR036465">
    <property type="entry name" value="vWFA_dom_sf"/>
</dbReference>
<organism evidence="3 4">
    <name type="scientific">Mya arenaria</name>
    <name type="common">Soft-shell clam</name>
    <dbReference type="NCBI Taxonomy" id="6604"/>
    <lineage>
        <taxon>Eukaryota</taxon>
        <taxon>Metazoa</taxon>
        <taxon>Spiralia</taxon>
        <taxon>Lophotrochozoa</taxon>
        <taxon>Mollusca</taxon>
        <taxon>Bivalvia</taxon>
        <taxon>Autobranchia</taxon>
        <taxon>Heteroconchia</taxon>
        <taxon>Euheterodonta</taxon>
        <taxon>Imparidentia</taxon>
        <taxon>Neoheterodontei</taxon>
        <taxon>Myida</taxon>
        <taxon>Myoidea</taxon>
        <taxon>Myidae</taxon>
        <taxon>Mya</taxon>
    </lineage>
</organism>
<evidence type="ECO:0000256" key="1">
    <source>
        <dbReference type="SAM" id="MobiDB-lite"/>
    </source>
</evidence>
<dbReference type="Pfam" id="PF00092">
    <property type="entry name" value="VWA"/>
    <property type="match status" value="5"/>
</dbReference>
<dbReference type="InterPro" id="IPR002035">
    <property type="entry name" value="VWF_A"/>
</dbReference>
<dbReference type="PANTHER" id="PTHR24020">
    <property type="entry name" value="COLLAGEN ALPHA"/>
    <property type="match status" value="1"/>
</dbReference>
<dbReference type="SUPFAM" id="SSF82895">
    <property type="entry name" value="TSP-1 type 1 repeat"/>
    <property type="match status" value="1"/>
</dbReference>
<dbReference type="InterPro" id="IPR050525">
    <property type="entry name" value="ECM_Assembly_Org"/>
</dbReference>
<dbReference type="InterPro" id="IPR036383">
    <property type="entry name" value="TSP1_rpt_sf"/>
</dbReference>
<dbReference type="SMART" id="SM00209">
    <property type="entry name" value="TSP1"/>
    <property type="match status" value="1"/>
</dbReference>
<feature type="region of interest" description="Disordered" evidence="1">
    <location>
        <begin position="337"/>
        <end position="357"/>
    </location>
</feature>
<accession>A0ABY7EVH5</accession>
<reference evidence="3" key="1">
    <citation type="submission" date="2022-11" db="EMBL/GenBank/DDBJ databases">
        <title>Centuries of genome instability and evolution in soft-shell clam transmissible cancer (bioRxiv).</title>
        <authorList>
            <person name="Hart S.F.M."/>
            <person name="Yonemitsu M.A."/>
            <person name="Giersch R.M."/>
            <person name="Beal B.F."/>
            <person name="Arriagada G."/>
            <person name="Davis B.W."/>
            <person name="Ostrander E.A."/>
            <person name="Goff S.P."/>
            <person name="Metzger M.J."/>
        </authorList>
    </citation>
    <scope>NUCLEOTIDE SEQUENCE</scope>
    <source>
        <strain evidence="3">MELC-2E11</strain>
        <tissue evidence="3">Siphon/mantle</tissue>
    </source>
</reference>
<evidence type="ECO:0000259" key="2">
    <source>
        <dbReference type="PROSITE" id="PS50234"/>
    </source>
</evidence>
<dbReference type="Pfam" id="PF00090">
    <property type="entry name" value="TSP_1"/>
    <property type="match status" value="1"/>
</dbReference>
<dbReference type="SUPFAM" id="SSF53300">
    <property type="entry name" value="vWA-like"/>
    <property type="match status" value="4"/>
</dbReference>
<dbReference type="CDD" id="cd01472">
    <property type="entry name" value="vWA_collagen"/>
    <property type="match status" value="1"/>
</dbReference>
<sequence>MSPYMRDGVLGGVGAGGGGAKETGEYAKTQRISIYISGGTRTDRALKYVEANSFTHAAGDRAGVANILIVMTDGKSNIFAIGIGSGVDKAELQTIATDSHHVFEVSIDGAWTTWGSYSPCTKSCGSGTQFRERSCTNPRPANGGADCTGNARENHACNTAACPTAPPPTTTVQTLPPATMATGCVEPADIVFILDASGSVGASNFQKMLGFVNTLVDGFPIGPTQTHIGLLTFDTKVYNQFHLNKYNDKTAIKNAVTSTQYTSGTTHTAEAIKYARETSFSAANGMRANVAKVAIIVTDGKSNNAAATASEAASLRAHGITVFAVGVGAGAQQSELNSMATDPDSSHWTISTTSPTSRPRCHTRLKVVTLPPTTPAPKADCQAQADIMFLLDSSGSVGSPNFQTMKGFVHDMMNSFNIGPNAVQVGVDTFQTSVKAEFYMNTYQDRTSVQQAINNIAYHSGLTHTGEALRFMHTDSFSAAHGDRANVPNIAIVVTDGQSNNPTLTAAEAKAARDAGITILAIGVGHGVERSELNEIASDPDSTHVFTADSFSALSSLNALLSTKACEGDDLNIISKPHAQPHTAPNCAAKADVAFILDSSGSIGATNYQKMLQFVRDVTSKFDVGPDKVRIATEIFSDRTFPQFNLNRCLHSPRQSEKSMSDKNIRIICTRLRKYGYTTQQQLLWDIGLNINNHIKWRWHNGDEIGTKLCNLKTIPDAYTTIFNQNNGDRPGIPNIAIVVTDGRSTNRPNTLAEAQKLRNSGVQVFAVGVGGGVDTSELNAIASDPDSSHRSPQLARQRFLRTHARTTCQTAKRMNYPGCARATPSGRTATALQAVAFVVGVTAPPPCLDKLVDCNQYPVTSCTGQCPIYYNMPPQCTLVKKSGGCCLEPVCQFKGTHLTTNGQSTGTYNGMGACAHYDSVPSECHLETQAGKCCAEPVCTFNKQYGHFIGTGTVSGKGTDGTPTPGPN</sequence>
<feature type="domain" description="VWFA" evidence="2">
    <location>
        <begin position="189"/>
        <end position="347"/>
    </location>
</feature>
<proteinExistence type="predicted"/>
<dbReference type="CDD" id="cd01450">
    <property type="entry name" value="vWFA_subfamily_ECM"/>
    <property type="match status" value="2"/>
</dbReference>
<protein>
    <submittedName>
        <fullName evidence="3">CO6A6-like protein</fullName>
    </submittedName>
</protein>
<dbReference type="PROSITE" id="PS50092">
    <property type="entry name" value="TSP1"/>
    <property type="match status" value="1"/>
</dbReference>
<feature type="domain" description="VWFA" evidence="2">
    <location>
        <begin position="386"/>
        <end position="561"/>
    </location>
</feature>
<dbReference type="Gene3D" id="2.20.100.10">
    <property type="entry name" value="Thrombospondin type-1 (TSP1) repeat"/>
    <property type="match status" value="1"/>
</dbReference>
<feature type="non-terminal residue" evidence="3">
    <location>
        <position position="1"/>
    </location>
</feature>
<keyword evidence="4" id="KW-1185">Reference proteome</keyword>
<dbReference type="Proteomes" id="UP001164746">
    <property type="component" value="Chromosome 8"/>
</dbReference>